<comment type="pathway">
    <text evidence="6">tRNA modification; N(7)-methylguanine-tRNA biosynthesis.</text>
</comment>
<name>A0AAW0Q7H6_9PEZI</name>
<feature type="compositionally biased region" description="Low complexity" evidence="8">
    <location>
        <begin position="461"/>
        <end position="473"/>
    </location>
</feature>
<keyword evidence="10" id="KW-1185">Reference proteome</keyword>
<dbReference type="SUPFAM" id="SSF50998">
    <property type="entry name" value="Quinoprotein alcohol dehydrogenase-like"/>
    <property type="match status" value="1"/>
</dbReference>
<dbReference type="PANTHER" id="PTHR16288">
    <property type="entry name" value="WD40 REPEAT PROTEIN 4"/>
    <property type="match status" value="1"/>
</dbReference>
<dbReference type="AlphaFoldDB" id="A0AAW0Q7H6"/>
<keyword evidence="2 6" id="KW-0853">WD repeat</keyword>
<dbReference type="GO" id="GO:0005829">
    <property type="term" value="C:cytosol"/>
    <property type="evidence" value="ECO:0007669"/>
    <property type="project" value="TreeGrafter"/>
</dbReference>
<evidence type="ECO:0000256" key="8">
    <source>
        <dbReference type="SAM" id="MobiDB-lite"/>
    </source>
</evidence>
<feature type="region of interest" description="Disordered" evidence="8">
    <location>
        <begin position="45"/>
        <end position="130"/>
    </location>
</feature>
<comment type="subcellular location">
    <subcellularLocation>
        <location evidence="1 6">Nucleus</location>
    </subcellularLocation>
</comment>
<dbReference type="PANTHER" id="PTHR16288:SF0">
    <property type="entry name" value="TRNA (GUANINE-N(7)-)-METHYLTRANSFERASE NON-CATALYTIC SUBUNIT WDR4"/>
    <property type="match status" value="1"/>
</dbReference>
<dbReference type="HAMAP" id="MF_03056">
    <property type="entry name" value="TRM82"/>
    <property type="match status" value="1"/>
</dbReference>
<evidence type="ECO:0000256" key="2">
    <source>
        <dbReference type="ARBA" id="ARBA00022574"/>
    </source>
</evidence>
<reference evidence="9 10" key="1">
    <citation type="submission" date="2023-01" db="EMBL/GenBank/DDBJ databases">
        <title>Analysis of 21 Apiospora genomes using comparative genomics revels a genus with tremendous synthesis potential of carbohydrate active enzymes and secondary metabolites.</title>
        <authorList>
            <person name="Sorensen T."/>
        </authorList>
    </citation>
    <scope>NUCLEOTIDE SEQUENCE [LARGE SCALE GENOMIC DNA]</scope>
    <source>
        <strain evidence="9 10">CBS 117206</strain>
    </source>
</reference>
<evidence type="ECO:0000256" key="1">
    <source>
        <dbReference type="ARBA" id="ARBA00004123"/>
    </source>
</evidence>
<feature type="coiled-coil region" evidence="7">
    <location>
        <begin position="243"/>
        <end position="270"/>
    </location>
</feature>
<dbReference type="EMBL" id="JAQQWP010000011">
    <property type="protein sequence ID" value="KAK8095357.1"/>
    <property type="molecule type" value="Genomic_DNA"/>
</dbReference>
<gene>
    <name evidence="9" type="ORF">PG999_013379</name>
</gene>
<evidence type="ECO:0000256" key="5">
    <source>
        <dbReference type="ARBA" id="ARBA00023242"/>
    </source>
</evidence>
<keyword evidence="3 6" id="KW-0819">tRNA processing</keyword>
<comment type="function">
    <text evidence="6">Required for the formation of N(7)-methylguanine at position 46 (m7G46) in tRNA. In the complex, it is required to stabilize and induce conformational changes of the catalytic subunit.</text>
</comment>
<dbReference type="InterPro" id="IPR015943">
    <property type="entry name" value="WD40/YVTN_repeat-like_dom_sf"/>
</dbReference>
<feature type="region of interest" description="Disordered" evidence="8">
    <location>
        <begin position="453"/>
        <end position="473"/>
    </location>
</feature>
<dbReference type="GO" id="GO:0106004">
    <property type="term" value="P:tRNA (guanine-N7)-methylation"/>
    <property type="evidence" value="ECO:0007669"/>
    <property type="project" value="UniProtKB-UniRule"/>
</dbReference>
<keyword evidence="4 6" id="KW-0677">Repeat</keyword>
<evidence type="ECO:0000256" key="7">
    <source>
        <dbReference type="SAM" id="Coils"/>
    </source>
</evidence>
<evidence type="ECO:0000256" key="3">
    <source>
        <dbReference type="ARBA" id="ARBA00022694"/>
    </source>
</evidence>
<dbReference type="GO" id="GO:0005634">
    <property type="term" value="C:nucleus"/>
    <property type="evidence" value="ECO:0007669"/>
    <property type="project" value="UniProtKB-SubCell"/>
</dbReference>
<comment type="caution">
    <text evidence="9">The sequence shown here is derived from an EMBL/GenBank/DDBJ whole genome shotgun (WGS) entry which is preliminary data.</text>
</comment>
<evidence type="ECO:0008006" key="11">
    <source>
        <dbReference type="Google" id="ProtNLM"/>
    </source>
</evidence>
<dbReference type="GO" id="GO:0043527">
    <property type="term" value="C:tRNA methyltransferase complex"/>
    <property type="evidence" value="ECO:0007669"/>
    <property type="project" value="TreeGrafter"/>
</dbReference>
<dbReference type="InterPro" id="IPR028884">
    <property type="entry name" value="Trm82"/>
</dbReference>
<comment type="similarity">
    <text evidence="6">Belongs to the WD repeat TRM82 family.</text>
</comment>
<evidence type="ECO:0000256" key="4">
    <source>
        <dbReference type="ARBA" id="ARBA00022737"/>
    </source>
</evidence>
<dbReference type="Proteomes" id="UP001392437">
    <property type="component" value="Unassembled WGS sequence"/>
</dbReference>
<protein>
    <recommendedName>
        <fullName evidence="11">tRNA (guanine-N(7)-)-methyltransferase non-catalytic subunit TRM82</fullName>
    </recommendedName>
</protein>
<evidence type="ECO:0000256" key="6">
    <source>
        <dbReference type="HAMAP-Rule" id="MF_03056"/>
    </source>
</evidence>
<evidence type="ECO:0000313" key="10">
    <source>
        <dbReference type="Proteomes" id="UP001392437"/>
    </source>
</evidence>
<organism evidence="9 10">
    <name type="scientific">Apiospora kogelbergensis</name>
    <dbReference type="NCBI Taxonomy" id="1337665"/>
    <lineage>
        <taxon>Eukaryota</taxon>
        <taxon>Fungi</taxon>
        <taxon>Dikarya</taxon>
        <taxon>Ascomycota</taxon>
        <taxon>Pezizomycotina</taxon>
        <taxon>Sordariomycetes</taxon>
        <taxon>Xylariomycetidae</taxon>
        <taxon>Amphisphaeriales</taxon>
        <taxon>Apiosporaceae</taxon>
        <taxon>Apiospora</taxon>
    </lineage>
</organism>
<keyword evidence="7" id="KW-0175">Coiled coil</keyword>
<keyword evidence="5 6" id="KW-0539">Nucleus</keyword>
<dbReference type="InterPro" id="IPR011047">
    <property type="entry name" value="Quinoprotein_ADH-like_sf"/>
</dbReference>
<evidence type="ECO:0000313" key="9">
    <source>
        <dbReference type="EMBL" id="KAK8095357.1"/>
    </source>
</evidence>
<accession>A0AAW0Q7H6</accession>
<proteinExistence type="inferred from homology"/>
<dbReference type="Gene3D" id="2.130.10.10">
    <property type="entry name" value="YVTN repeat-like/Quinoprotein amine dehydrogenase"/>
    <property type="match status" value="1"/>
</dbReference>
<sequence>MAPLPFQFLCALGQDGILCTSRGDSLYTFAADCSLVAEHSLSSRGAAAPDGAKEEDEPSQVAQNGLPEVTPQVQDGEPSESSTPPPKRRKVDSEADSSSAQSAVGIVQPETQPAANGGSQKKKKAQKPVEATEKPCVILLKATSNGSHVVAVTGGNKTVCVLEHDGKGHLTELSQRQMVKRPSDLTLTADEKTLLVADKFGDVYALPLIPSADDSLGEDSAAALQESIRLARKGANNLTVHTQRNLRSLEEQARQRAEKAKQQQEQKEAGPTFKQDLLLGHVSMLTSIAVASADGKPYILTADRDEHIRVSRGILSMAHVIENFCLGHRAFVSAMCLPEPDRLVSGGGDNDLYVWDWKAGVLKSKVPLLRHAKEQANVTGDKIAVTGLYPCNVPGGAGLIMAICERVKAVFVYKVQDGDLTYAETINLAGYPLDIAFIQVPGQQQSRMVISLDQGTETSHHSSPPSSSSSSSLSGLYVHLLGEELSAEKQALPVYPNPEGGRVDDLPRAEIEKVLYTVENLRKTEFDDVTAGGD</sequence>
<feature type="compositionally biased region" description="Polar residues" evidence="8">
    <location>
        <begin position="109"/>
        <end position="119"/>
    </location>
</feature>